<reference evidence="2 3" key="1">
    <citation type="submission" date="2017-04" db="EMBL/GenBank/DDBJ databases">
        <authorList>
            <person name="Afonso C.L."/>
            <person name="Miller P.J."/>
            <person name="Scott M.A."/>
            <person name="Spackman E."/>
            <person name="Goraichik I."/>
            <person name="Dimitrov K.M."/>
            <person name="Suarez D.L."/>
            <person name="Swayne D.E."/>
        </authorList>
    </citation>
    <scope>NUCLEOTIDE SEQUENCE [LARGE SCALE GENOMIC DNA]</scope>
    <source>
        <strain evidence="2 3">LMG26642</strain>
    </source>
</reference>
<name>A0A1X7MRN8_9LACT</name>
<gene>
    <name evidence="2" type="ORF">SAMN04488700_0377</name>
</gene>
<keyword evidence="1" id="KW-0472">Membrane</keyword>
<keyword evidence="3" id="KW-1185">Reference proteome</keyword>
<keyword evidence="1" id="KW-1133">Transmembrane helix</keyword>
<proteinExistence type="predicted"/>
<evidence type="ECO:0000313" key="2">
    <source>
        <dbReference type="EMBL" id="SMH26991.1"/>
    </source>
</evidence>
<accession>A0A1X7MRN8</accession>
<dbReference type="RefSeq" id="WP_159446037.1">
    <property type="nucleotide sequence ID" value="NZ_FOAH01000056.1"/>
</dbReference>
<organism evidence="2 3">
    <name type="scientific">Carnobacterium iners</name>
    <dbReference type="NCBI Taxonomy" id="1073423"/>
    <lineage>
        <taxon>Bacteria</taxon>
        <taxon>Bacillati</taxon>
        <taxon>Bacillota</taxon>
        <taxon>Bacilli</taxon>
        <taxon>Lactobacillales</taxon>
        <taxon>Carnobacteriaceae</taxon>
        <taxon>Carnobacterium</taxon>
    </lineage>
</organism>
<dbReference type="AlphaFoldDB" id="A0A1X7MRN8"/>
<protein>
    <submittedName>
        <fullName evidence="2">Uncharacterized protein</fullName>
    </submittedName>
</protein>
<sequence length="56" mass="6526">MIKMKKPYQALIFGLFSGLVQFFINGPSDFIIGGFIVALLVLYFFYDEKNNYIKHD</sequence>
<keyword evidence="1" id="KW-0812">Transmembrane</keyword>
<evidence type="ECO:0000256" key="1">
    <source>
        <dbReference type="SAM" id="Phobius"/>
    </source>
</evidence>
<feature type="transmembrane region" description="Helical" evidence="1">
    <location>
        <begin position="30"/>
        <end position="46"/>
    </location>
</feature>
<evidence type="ECO:0000313" key="3">
    <source>
        <dbReference type="Proteomes" id="UP000193435"/>
    </source>
</evidence>
<dbReference type="Proteomes" id="UP000193435">
    <property type="component" value="Unassembled WGS sequence"/>
</dbReference>
<feature type="transmembrane region" description="Helical" evidence="1">
    <location>
        <begin position="7"/>
        <end position="24"/>
    </location>
</feature>
<dbReference type="STRING" id="1073423.SAMN04488700_0377"/>
<dbReference type="EMBL" id="FXBJ01000002">
    <property type="protein sequence ID" value="SMH26991.1"/>
    <property type="molecule type" value="Genomic_DNA"/>
</dbReference>